<dbReference type="GO" id="GO:0005524">
    <property type="term" value="F:ATP binding"/>
    <property type="evidence" value="ECO:0007669"/>
    <property type="project" value="InterPro"/>
</dbReference>
<dbReference type="PANTHER" id="PTHR32182:SF25">
    <property type="entry name" value="SLR1056 PROTEIN"/>
    <property type="match status" value="1"/>
</dbReference>
<protein>
    <submittedName>
        <fullName evidence="2">Predicted ATPase</fullName>
    </submittedName>
</protein>
<organism evidence="2 3">
    <name type="scientific">Stappia indica</name>
    <dbReference type="NCBI Taxonomy" id="538381"/>
    <lineage>
        <taxon>Bacteria</taxon>
        <taxon>Pseudomonadati</taxon>
        <taxon>Pseudomonadota</taxon>
        <taxon>Alphaproteobacteria</taxon>
        <taxon>Hyphomicrobiales</taxon>
        <taxon>Stappiaceae</taxon>
        <taxon>Stappia</taxon>
    </lineage>
</organism>
<name>A0A285R8T6_9HYPH</name>
<dbReference type="PIRSF" id="PIRSF029347">
    <property type="entry name" value="RecF"/>
    <property type="match status" value="1"/>
</dbReference>
<dbReference type="GO" id="GO:0016887">
    <property type="term" value="F:ATP hydrolysis activity"/>
    <property type="evidence" value="ECO:0007669"/>
    <property type="project" value="InterPro"/>
</dbReference>
<feature type="domain" description="ATPase AAA-type core" evidence="1">
    <location>
        <begin position="27"/>
        <end position="90"/>
    </location>
</feature>
<dbReference type="Gene3D" id="3.40.50.300">
    <property type="entry name" value="P-loop containing nucleotide triphosphate hydrolases"/>
    <property type="match status" value="2"/>
</dbReference>
<accession>A0A285R8T6</accession>
<dbReference type="SUPFAM" id="SSF52540">
    <property type="entry name" value="P-loop containing nucleoside triphosphate hydrolases"/>
    <property type="match status" value="1"/>
</dbReference>
<dbReference type="PANTHER" id="PTHR32182">
    <property type="entry name" value="DNA REPLICATION AND REPAIR PROTEIN RECF"/>
    <property type="match status" value="1"/>
</dbReference>
<dbReference type="Proteomes" id="UP000219331">
    <property type="component" value="Unassembled WGS sequence"/>
</dbReference>
<dbReference type="Pfam" id="PF13304">
    <property type="entry name" value="AAA_21"/>
    <property type="match status" value="2"/>
</dbReference>
<evidence type="ECO:0000313" key="3">
    <source>
        <dbReference type="Proteomes" id="UP000219331"/>
    </source>
</evidence>
<dbReference type="InterPro" id="IPR027417">
    <property type="entry name" value="P-loop_NTPase"/>
</dbReference>
<dbReference type="InterPro" id="IPR003959">
    <property type="entry name" value="ATPase_AAA_core"/>
</dbReference>
<keyword evidence="3" id="KW-1185">Reference proteome</keyword>
<dbReference type="STRING" id="538381.GCA_001696535_01550"/>
<dbReference type="AlphaFoldDB" id="A0A285R8T6"/>
<dbReference type="GO" id="GO:0000731">
    <property type="term" value="P:DNA synthesis involved in DNA repair"/>
    <property type="evidence" value="ECO:0007669"/>
    <property type="project" value="TreeGrafter"/>
</dbReference>
<dbReference type="InterPro" id="IPR014555">
    <property type="entry name" value="RecF-like"/>
</dbReference>
<evidence type="ECO:0000313" key="2">
    <source>
        <dbReference type="EMBL" id="SOB90304.1"/>
    </source>
</evidence>
<sequence>MSLPPLTSLSVTGYRSLRALHMPVGALNVFVGRNGTGKTNLYRALSLLQQAALGRITRAIAEEGGVESVLWAGTRKRGAPVRLILKARLGDMTYSIEVGLPNKISDAALPLEPLVKEESLTLTAGAREVTLMQRGGPTAWLRAADGTRLTYENELLGSETALGAFRDGARFPELDIARRTFADWRFYHGFRTDEASPLRQPALALTTPTLSSDGSDLAAVLATLTMVRGDARDMEAAIDDAFPGARLGVEVVEGTARLSLRFADMPRAFSARELSDGTLNYLALAGALLAYRLPAFVALNEPEASLHPELLAPLARVVARACERTQVWIVTHSQDFAEALAREAGAVPRTIVKTEGATGIEGLKITGEFADDD</sequence>
<dbReference type="OrthoDB" id="7596665at2"/>
<gene>
    <name evidence="2" type="ORF">SAMN05421512_101423</name>
</gene>
<dbReference type="GO" id="GO:0006302">
    <property type="term" value="P:double-strand break repair"/>
    <property type="evidence" value="ECO:0007669"/>
    <property type="project" value="TreeGrafter"/>
</dbReference>
<evidence type="ECO:0000259" key="1">
    <source>
        <dbReference type="Pfam" id="PF13304"/>
    </source>
</evidence>
<feature type="domain" description="ATPase AAA-type core" evidence="1">
    <location>
        <begin position="237"/>
        <end position="333"/>
    </location>
</feature>
<proteinExistence type="predicted"/>
<reference evidence="2 3" key="1">
    <citation type="submission" date="2017-08" db="EMBL/GenBank/DDBJ databases">
        <authorList>
            <person name="de Groot N.N."/>
        </authorList>
    </citation>
    <scope>NUCLEOTIDE SEQUENCE [LARGE SCALE GENOMIC DNA]</scope>
    <source>
        <strain evidence="2 3">USBA 352</strain>
    </source>
</reference>
<dbReference type="RefSeq" id="WP_097173752.1">
    <property type="nucleotide sequence ID" value="NZ_OBML01000001.1"/>
</dbReference>
<dbReference type="EMBL" id="OBML01000001">
    <property type="protein sequence ID" value="SOB90304.1"/>
    <property type="molecule type" value="Genomic_DNA"/>
</dbReference>